<evidence type="ECO:0000256" key="7">
    <source>
        <dbReference type="ARBA" id="ARBA00022984"/>
    </source>
</evidence>
<feature type="domain" description="Mur ligase C-terminal" evidence="13">
    <location>
        <begin position="320"/>
        <end position="442"/>
    </location>
</feature>
<evidence type="ECO:0000256" key="4">
    <source>
        <dbReference type="ARBA" id="ARBA00022741"/>
    </source>
</evidence>
<dbReference type="Gene3D" id="3.40.1190.10">
    <property type="entry name" value="Mur-like, catalytic domain"/>
    <property type="match status" value="1"/>
</dbReference>
<dbReference type="Gene3D" id="3.90.190.20">
    <property type="entry name" value="Mur ligase, C-terminal domain"/>
    <property type="match status" value="1"/>
</dbReference>
<dbReference type="InterPro" id="IPR013221">
    <property type="entry name" value="Mur_ligase_cen"/>
</dbReference>
<comment type="function">
    <text evidence="10 11">Involved in cell wall formation. Catalyzes the final step in the synthesis of UDP-N-acetylmuramoyl-pentapeptide, the precursor of murein.</text>
</comment>
<dbReference type="InterPro" id="IPR035911">
    <property type="entry name" value="MurE/MurF_N"/>
</dbReference>
<evidence type="ECO:0000256" key="3">
    <source>
        <dbReference type="ARBA" id="ARBA00022618"/>
    </source>
</evidence>
<evidence type="ECO:0000259" key="13">
    <source>
        <dbReference type="Pfam" id="PF02875"/>
    </source>
</evidence>
<comment type="subcellular location">
    <subcellularLocation>
        <location evidence="10 11">Cytoplasm</location>
    </subcellularLocation>
</comment>
<keyword evidence="8 10" id="KW-0131">Cell cycle</keyword>
<dbReference type="Gene3D" id="3.40.1390.10">
    <property type="entry name" value="MurE/MurF, N-terminal domain"/>
    <property type="match status" value="1"/>
</dbReference>
<dbReference type="Pfam" id="PF02875">
    <property type="entry name" value="Mur_ligase_C"/>
    <property type="match status" value="1"/>
</dbReference>
<evidence type="ECO:0000256" key="8">
    <source>
        <dbReference type="ARBA" id="ARBA00023306"/>
    </source>
</evidence>
<dbReference type="GO" id="GO:0016874">
    <property type="term" value="F:ligase activity"/>
    <property type="evidence" value="ECO:0007669"/>
    <property type="project" value="UniProtKB-KW"/>
</dbReference>
<gene>
    <name evidence="10 15" type="primary">murF</name>
    <name evidence="15" type="ORF">tloyanaT_21650</name>
</gene>
<evidence type="ECO:0000256" key="6">
    <source>
        <dbReference type="ARBA" id="ARBA00022960"/>
    </source>
</evidence>
<dbReference type="InterPro" id="IPR000713">
    <property type="entry name" value="Mur_ligase_N"/>
</dbReference>
<comment type="pathway">
    <text evidence="10 11">Cell wall biogenesis; peptidoglycan biosynthesis.</text>
</comment>
<dbReference type="InterPro" id="IPR005863">
    <property type="entry name" value="UDP-N-AcMur_synth"/>
</dbReference>
<dbReference type="EC" id="6.3.2.10" evidence="10 11"/>
<keyword evidence="4 10" id="KW-0547">Nucleotide-binding</keyword>
<feature type="domain" description="Mur ligase central" evidence="14">
    <location>
        <begin position="110"/>
        <end position="298"/>
    </location>
</feature>
<keyword evidence="5 10" id="KW-0067">ATP-binding</keyword>
<feature type="binding site" evidence="10">
    <location>
        <begin position="112"/>
        <end position="118"/>
    </location>
    <ligand>
        <name>ATP</name>
        <dbReference type="ChEBI" id="CHEBI:30616"/>
    </ligand>
</feature>
<keyword evidence="6 10" id="KW-0133">Cell shape</keyword>
<evidence type="ECO:0000256" key="10">
    <source>
        <dbReference type="HAMAP-Rule" id="MF_02019"/>
    </source>
</evidence>
<feature type="domain" description="Mur ligase N-terminal catalytic" evidence="12">
    <location>
        <begin position="29"/>
        <end position="85"/>
    </location>
</feature>
<sequence>MIPLSLATLAQITNGTSVVANASADIDDIDSIVTDSRSLTEGDVFLALKGPNFDGHKFCQQAKDKGCRAIIVSEQQSIDIAQVVVEDTRIALGQIGAYIKAQVAPKTVAITGSSGKTTVKEMVYAILSRLGNVLATNGNFNNDIGVPLTLMRLAPEHDFAVIELGANHLGEIAYTTNLTKPDVAVINNIAAAHLEGFGDLCGVARAKGEIFDGLDEAGIAIYNQDTPYAGKWLWRLEDKNVLKVSCTQASDFYPTDVVIDDNGCASFKLNTPTGASYIELPIPGKHNVCNALMAAAIAIQFGATVDDIRLGLIDMVPAKGRLNVHTPKANFKLIDDSYNANVESVKAATELLSNLPGKRVLVLGDMGELGKEARQYHHEVGAYAKSLNVDGLFTLGVLSQAASHAFGENSFHFDNRANLLAQLQQYLNNEEQSISVLVKGSRSARMELVVQDVLEWQTNLAAEEQA</sequence>
<dbReference type="HAMAP" id="MF_02019">
    <property type="entry name" value="MurF"/>
    <property type="match status" value="1"/>
</dbReference>
<dbReference type="InterPro" id="IPR051046">
    <property type="entry name" value="MurCDEF_CellWall_CoF430Synth"/>
</dbReference>
<evidence type="ECO:0000259" key="14">
    <source>
        <dbReference type="Pfam" id="PF08245"/>
    </source>
</evidence>
<keyword evidence="16" id="KW-1185">Reference proteome</keyword>
<dbReference type="Pfam" id="PF01225">
    <property type="entry name" value="Mur_ligase"/>
    <property type="match status" value="1"/>
</dbReference>
<name>A0ABQ6HCU0_9GAMM</name>
<comment type="caution">
    <text evidence="15">The sequence shown here is derived from an EMBL/GenBank/DDBJ whole genome shotgun (WGS) entry which is preliminary data.</text>
</comment>
<dbReference type="InterPro" id="IPR004101">
    <property type="entry name" value="Mur_ligase_C"/>
</dbReference>
<dbReference type="InterPro" id="IPR036565">
    <property type="entry name" value="Mur-like_cat_sf"/>
</dbReference>
<dbReference type="RefSeq" id="WP_284298458.1">
    <property type="nucleotide sequence ID" value="NZ_BSSV01000004.1"/>
</dbReference>
<keyword evidence="3 10" id="KW-0132">Cell division</keyword>
<accession>A0ABQ6HCU0</accession>
<keyword evidence="9 10" id="KW-0961">Cell wall biogenesis/degradation</keyword>
<dbReference type="Proteomes" id="UP001157134">
    <property type="component" value="Unassembled WGS sequence"/>
</dbReference>
<dbReference type="PANTHER" id="PTHR43024">
    <property type="entry name" value="UDP-N-ACETYLMURAMOYL-TRIPEPTIDE--D-ALANYL-D-ALANINE LIGASE"/>
    <property type="match status" value="1"/>
</dbReference>
<dbReference type="SUPFAM" id="SSF53244">
    <property type="entry name" value="MurD-like peptide ligases, peptide-binding domain"/>
    <property type="match status" value="1"/>
</dbReference>
<dbReference type="Pfam" id="PF08245">
    <property type="entry name" value="Mur_ligase_M"/>
    <property type="match status" value="1"/>
</dbReference>
<keyword evidence="7 10" id="KW-0573">Peptidoglycan synthesis</keyword>
<comment type="similarity">
    <text evidence="10">Belongs to the MurCDEF family. MurF subfamily.</text>
</comment>
<dbReference type="SUPFAM" id="SSF63418">
    <property type="entry name" value="MurE/MurF N-terminal domain"/>
    <property type="match status" value="1"/>
</dbReference>
<evidence type="ECO:0000256" key="9">
    <source>
        <dbReference type="ARBA" id="ARBA00023316"/>
    </source>
</evidence>
<organism evidence="15 16">
    <name type="scientific">Thalassotalea loyana</name>
    <dbReference type="NCBI Taxonomy" id="280483"/>
    <lineage>
        <taxon>Bacteria</taxon>
        <taxon>Pseudomonadati</taxon>
        <taxon>Pseudomonadota</taxon>
        <taxon>Gammaproteobacteria</taxon>
        <taxon>Alteromonadales</taxon>
        <taxon>Colwelliaceae</taxon>
        <taxon>Thalassotalea</taxon>
    </lineage>
</organism>
<dbReference type="InterPro" id="IPR036615">
    <property type="entry name" value="Mur_ligase_C_dom_sf"/>
</dbReference>
<evidence type="ECO:0000256" key="1">
    <source>
        <dbReference type="ARBA" id="ARBA00022490"/>
    </source>
</evidence>
<dbReference type="SUPFAM" id="SSF53623">
    <property type="entry name" value="MurD-like peptide ligases, catalytic domain"/>
    <property type="match status" value="1"/>
</dbReference>
<evidence type="ECO:0000259" key="12">
    <source>
        <dbReference type="Pfam" id="PF01225"/>
    </source>
</evidence>
<protein>
    <recommendedName>
        <fullName evidence="10 11">UDP-N-acetylmuramoyl-tripeptide--D-alanyl-D-alanine ligase</fullName>
        <ecNumber evidence="10 11">6.3.2.10</ecNumber>
    </recommendedName>
    <alternativeName>
        <fullName evidence="10">D-alanyl-D-alanine-adding enzyme</fullName>
    </alternativeName>
</protein>
<evidence type="ECO:0000313" key="15">
    <source>
        <dbReference type="EMBL" id="GLX85913.1"/>
    </source>
</evidence>
<evidence type="ECO:0000256" key="5">
    <source>
        <dbReference type="ARBA" id="ARBA00022840"/>
    </source>
</evidence>
<keyword evidence="1 10" id="KW-0963">Cytoplasm</keyword>
<dbReference type="EMBL" id="BSSV01000004">
    <property type="protein sequence ID" value="GLX85913.1"/>
    <property type="molecule type" value="Genomic_DNA"/>
</dbReference>
<evidence type="ECO:0000313" key="16">
    <source>
        <dbReference type="Proteomes" id="UP001157134"/>
    </source>
</evidence>
<evidence type="ECO:0000256" key="11">
    <source>
        <dbReference type="RuleBase" id="RU004136"/>
    </source>
</evidence>
<dbReference type="PANTHER" id="PTHR43024:SF1">
    <property type="entry name" value="UDP-N-ACETYLMURAMOYL-TRIPEPTIDE--D-ALANYL-D-ALANINE LIGASE"/>
    <property type="match status" value="1"/>
</dbReference>
<keyword evidence="2 10" id="KW-0436">Ligase</keyword>
<proteinExistence type="inferred from homology"/>
<comment type="catalytic activity">
    <reaction evidence="10 11">
        <text>D-alanyl-D-alanine + UDP-N-acetyl-alpha-D-muramoyl-L-alanyl-gamma-D-glutamyl-meso-2,6-diaminopimelate + ATP = UDP-N-acetyl-alpha-D-muramoyl-L-alanyl-gamma-D-glutamyl-meso-2,6-diaminopimeloyl-D-alanyl-D-alanine + ADP + phosphate + H(+)</text>
        <dbReference type="Rhea" id="RHEA:28374"/>
        <dbReference type="ChEBI" id="CHEBI:15378"/>
        <dbReference type="ChEBI" id="CHEBI:30616"/>
        <dbReference type="ChEBI" id="CHEBI:43474"/>
        <dbReference type="ChEBI" id="CHEBI:57822"/>
        <dbReference type="ChEBI" id="CHEBI:61386"/>
        <dbReference type="ChEBI" id="CHEBI:83905"/>
        <dbReference type="ChEBI" id="CHEBI:456216"/>
        <dbReference type="EC" id="6.3.2.10"/>
    </reaction>
</comment>
<reference evidence="15 16" key="1">
    <citation type="submission" date="2023-03" db="EMBL/GenBank/DDBJ databases">
        <title>Thalassotalea loyana LMG 22536T draft genome sequence.</title>
        <authorList>
            <person name="Sawabe T."/>
        </authorList>
    </citation>
    <scope>NUCLEOTIDE SEQUENCE [LARGE SCALE GENOMIC DNA]</scope>
    <source>
        <strain evidence="15 16">LMG 22536</strain>
    </source>
</reference>
<dbReference type="NCBIfam" id="TIGR01143">
    <property type="entry name" value="murF"/>
    <property type="match status" value="1"/>
</dbReference>
<evidence type="ECO:0000256" key="2">
    <source>
        <dbReference type="ARBA" id="ARBA00022598"/>
    </source>
</evidence>